<keyword evidence="2" id="KW-0812">Transmembrane</keyword>
<keyword evidence="4" id="KW-1185">Reference proteome</keyword>
<evidence type="ECO:0000313" key="3">
    <source>
        <dbReference type="EMBL" id="KLT38963.1"/>
    </source>
</evidence>
<sequence>MHNPHIYLGSPLMDHRRVPNSSSASRPTSRPASPPSAPRKNLTVPTPIRPSRLNPSPPPLSPSPLPPLPNTAPAPEFPLSRESSEVGGACAPLQTPLQRGEIRHPLQDQIDRLAALCKAHEQRFRSSRSSFEHRVFSEFPSVLGRLGELDARAEKATADLYSTMNTAIPTHQKRLKDLVDEHTRNVDEMHERTTPWVGFDDVSLQKRTPARVRNRGIGKIERIRNSVGEADDLAALAKFEQMADEVEEYLQDELARLERKIDSDNFKRAVGFWTIISLLALLLVYHVGHTLWRTACRITGWCTV</sequence>
<dbReference type="AlphaFoldDB" id="A0A0J0XD40"/>
<dbReference type="Proteomes" id="UP000053611">
    <property type="component" value="Unassembled WGS sequence"/>
</dbReference>
<feature type="transmembrane region" description="Helical" evidence="2">
    <location>
        <begin position="270"/>
        <end position="288"/>
    </location>
</feature>
<feature type="compositionally biased region" description="Low complexity" evidence="1">
    <location>
        <begin position="21"/>
        <end position="31"/>
    </location>
</feature>
<keyword evidence="2" id="KW-0472">Membrane</keyword>
<dbReference type="OrthoDB" id="2562897at2759"/>
<evidence type="ECO:0000256" key="2">
    <source>
        <dbReference type="SAM" id="Phobius"/>
    </source>
</evidence>
<feature type="compositionally biased region" description="Pro residues" evidence="1">
    <location>
        <begin position="55"/>
        <end position="76"/>
    </location>
</feature>
<evidence type="ECO:0000256" key="1">
    <source>
        <dbReference type="SAM" id="MobiDB-lite"/>
    </source>
</evidence>
<dbReference type="EMBL" id="KQ087275">
    <property type="protein sequence ID" value="KLT38963.1"/>
    <property type="molecule type" value="Genomic_DNA"/>
</dbReference>
<reference evidence="3 4" key="1">
    <citation type="submission" date="2015-03" db="EMBL/GenBank/DDBJ databases">
        <title>Genomics and transcriptomics of the oil-accumulating basidiomycete yeast T. oleaginosus allow insights into substrate utilization and the diverse evolutionary trajectories of mating systems in fungi.</title>
        <authorList>
            <consortium name="DOE Joint Genome Institute"/>
            <person name="Kourist R."/>
            <person name="Kracht O."/>
            <person name="Bracharz F."/>
            <person name="Lipzen A."/>
            <person name="Nolan M."/>
            <person name="Ohm R."/>
            <person name="Grigoriev I."/>
            <person name="Sun S."/>
            <person name="Heitman J."/>
            <person name="Bruck T."/>
            <person name="Nowrousian M."/>
        </authorList>
    </citation>
    <scope>NUCLEOTIDE SEQUENCE [LARGE SCALE GENOMIC DNA]</scope>
    <source>
        <strain evidence="3 4">IBC0246</strain>
    </source>
</reference>
<proteinExistence type="predicted"/>
<evidence type="ECO:0000313" key="4">
    <source>
        <dbReference type="Proteomes" id="UP000053611"/>
    </source>
</evidence>
<feature type="region of interest" description="Disordered" evidence="1">
    <location>
        <begin position="1"/>
        <end position="101"/>
    </location>
</feature>
<protein>
    <submittedName>
        <fullName evidence="3">Uncharacterized protein</fullName>
    </submittedName>
</protein>
<name>A0A0J0XD40_9TREE</name>
<dbReference type="RefSeq" id="XP_018275454.1">
    <property type="nucleotide sequence ID" value="XM_018425616.1"/>
</dbReference>
<gene>
    <name evidence="3" type="ORF">CC85DRAFT_305464</name>
</gene>
<dbReference type="GeneID" id="28986219"/>
<organism evidence="3 4">
    <name type="scientific">Cutaneotrichosporon oleaginosum</name>
    <dbReference type="NCBI Taxonomy" id="879819"/>
    <lineage>
        <taxon>Eukaryota</taxon>
        <taxon>Fungi</taxon>
        <taxon>Dikarya</taxon>
        <taxon>Basidiomycota</taxon>
        <taxon>Agaricomycotina</taxon>
        <taxon>Tremellomycetes</taxon>
        <taxon>Trichosporonales</taxon>
        <taxon>Trichosporonaceae</taxon>
        <taxon>Cutaneotrichosporon</taxon>
    </lineage>
</organism>
<keyword evidence="2" id="KW-1133">Transmembrane helix</keyword>
<accession>A0A0J0XD40</accession>